<evidence type="ECO:0000256" key="14">
    <source>
        <dbReference type="RuleBase" id="RU000461"/>
    </source>
</evidence>
<protein>
    <submittedName>
        <fullName evidence="17">Probable cytochrome P450 6a13</fullName>
    </submittedName>
</protein>
<comment type="similarity">
    <text evidence="4 14">Belongs to the cytochrome P450 family.</text>
</comment>
<dbReference type="GO" id="GO:0004497">
    <property type="term" value="F:monooxygenase activity"/>
    <property type="evidence" value="ECO:0007669"/>
    <property type="project" value="UniProtKB-KW"/>
</dbReference>
<evidence type="ECO:0000256" key="5">
    <source>
        <dbReference type="ARBA" id="ARBA00022617"/>
    </source>
</evidence>
<sequence>MLSLVNDWPLEATLLIVAILVYALYVYQTSTFDYWLVRGVPYRKPIPLLGNFADVLLFLKSQPEGVYEMYNWFKNEPYFGVFQIRSPALVIRDPELIKSICIKDFQIFCNRGIPVNNNNPLTGNLFNLEGKPWKLMRSKLTPVFSSGKLKNMFYLLNECSKNLVCQIERRLASSHGQDPSAIINTHDLAMDFTVDVIGSCAFGIQISALTEDSDFRRIARKFSNSSYKDAFWRMLRSAPPKLYKLLNIQMVDSSVTKFFLNAVSQMIKERESKHIKRHDFMDLLIDLKRKTDELNINVGAEALKNENTISEEIVMTEDIIAAQAFVFFVAGYDTSANAIAFCLYELALNPEIQQKVRCDIINTLKKSDGKLTYDAIQDMKYLDLVILESLRKYPAAASISRCCEQPYKLPGSDVTLPKGMRVIIPVYGIHHDPNYYPDPFSFRPERFQDDKRQTLQTCTYLSFGEGPRSCIGMRFAQLQTKVGIISFLRTFKIETCEKTDIPIKFSKRSFIISTENGIWLKVLKLSE</sequence>
<keyword evidence="8" id="KW-0492">Microsome</keyword>
<evidence type="ECO:0000256" key="12">
    <source>
        <dbReference type="ARBA" id="ARBA00023136"/>
    </source>
</evidence>
<dbReference type="FunFam" id="1.10.630.10:FF:000042">
    <property type="entry name" value="Cytochrome P450"/>
    <property type="match status" value="1"/>
</dbReference>
<dbReference type="InterPro" id="IPR017972">
    <property type="entry name" value="Cyt_P450_CS"/>
</dbReference>
<comment type="cofactor">
    <cofactor evidence="1 13">
        <name>heme</name>
        <dbReference type="ChEBI" id="CHEBI:30413"/>
    </cofactor>
</comment>
<dbReference type="InterPro" id="IPR050476">
    <property type="entry name" value="Insect_CytP450_Detox"/>
</dbReference>
<evidence type="ECO:0000256" key="10">
    <source>
        <dbReference type="ARBA" id="ARBA00023004"/>
    </source>
</evidence>
<organism evidence="16 17">
    <name type="scientific">Ceratosolen solmsi marchali</name>
    <dbReference type="NCBI Taxonomy" id="326594"/>
    <lineage>
        <taxon>Eukaryota</taxon>
        <taxon>Metazoa</taxon>
        <taxon>Ecdysozoa</taxon>
        <taxon>Arthropoda</taxon>
        <taxon>Hexapoda</taxon>
        <taxon>Insecta</taxon>
        <taxon>Pterygota</taxon>
        <taxon>Neoptera</taxon>
        <taxon>Endopterygota</taxon>
        <taxon>Hymenoptera</taxon>
        <taxon>Apocrita</taxon>
        <taxon>Proctotrupomorpha</taxon>
        <taxon>Chalcidoidea</taxon>
        <taxon>Agaonidae</taxon>
        <taxon>Agaoninae</taxon>
        <taxon>Ceratosolen</taxon>
    </lineage>
</organism>
<keyword evidence="11 14" id="KW-0503">Monooxygenase</keyword>
<proteinExistence type="inferred from homology"/>
<dbReference type="PRINTS" id="PR00385">
    <property type="entry name" value="P450"/>
</dbReference>
<feature type="transmembrane region" description="Helical" evidence="15">
    <location>
        <begin position="12"/>
        <end position="36"/>
    </location>
</feature>
<dbReference type="GO" id="GO:0005506">
    <property type="term" value="F:iron ion binding"/>
    <property type="evidence" value="ECO:0007669"/>
    <property type="project" value="InterPro"/>
</dbReference>
<evidence type="ECO:0000256" key="4">
    <source>
        <dbReference type="ARBA" id="ARBA00010617"/>
    </source>
</evidence>
<evidence type="ECO:0000256" key="1">
    <source>
        <dbReference type="ARBA" id="ARBA00001971"/>
    </source>
</evidence>
<evidence type="ECO:0000256" key="9">
    <source>
        <dbReference type="ARBA" id="ARBA00023002"/>
    </source>
</evidence>
<dbReference type="PROSITE" id="PS00086">
    <property type="entry name" value="CYTOCHROME_P450"/>
    <property type="match status" value="1"/>
</dbReference>
<keyword evidence="10 13" id="KW-0408">Iron</keyword>
<reference evidence="17" key="1">
    <citation type="submission" date="2025-08" db="UniProtKB">
        <authorList>
            <consortium name="RefSeq"/>
        </authorList>
    </citation>
    <scope>IDENTIFICATION</scope>
</reference>
<dbReference type="PANTHER" id="PTHR24292">
    <property type="entry name" value="CYTOCHROME P450"/>
    <property type="match status" value="1"/>
</dbReference>
<keyword evidence="9 14" id="KW-0560">Oxidoreductase</keyword>
<dbReference type="RefSeq" id="XP_011501474.1">
    <property type="nucleotide sequence ID" value="XM_011503172.1"/>
</dbReference>
<keyword evidence="15" id="KW-1133">Transmembrane helix</keyword>
<dbReference type="GO" id="GO:0005789">
    <property type="term" value="C:endoplasmic reticulum membrane"/>
    <property type="evidence" value="ECO:0007669"/>
    <property type="project" value="UniProtKB-SubCell"/>
</dbReference>
<dbReference type="PANTHER" id="PTHR24292:SF54">
    <property type="entry name" value="CYP9F3-RELATED"/>
    <property type="match status" value="1"/>
</dbReference>
<evidence type="ECO:0000256" key="3">
    <source>
        <dbReference type="ARBA" id="ARBA00004406"/>
    </source>
</evidence>
<gene>
    <name evidence="17" type="primary">LOC105365086</name>
</gene>
<evidence type="ECO:0000256" key="7">
    <source>
        <dbReference type="ARBA" id="ARBA00022824"/>
    </source>
</evidence>
<dbReference type="InterPro" id="IPR002402">
    <property type="entry name" value="Cyt_P450_E_grp-II"/>
</dbReference>
<keyword evidence="12 15" id="KW-0472">Membrane</keyword>
<keyword evidence="15" id="KW-0812">Transmembrane</keyword>
<keyword evidence="7" id="KW-0256">Endoplasmic reticulum</keyword>
<name>A0AAJ6YNT8_9HYME</name>
<evidence type="ECO:0000256" key="15">
    <source>
        <dbReference type="SAM" id="Phobius"/>
    </source>
</evidence>
<dbReference type="Gene3D" id="1.10.630.10">
    <property type="entry name" value="Cytochrome P450"/>
    <property type="match status" value="1"/>
</dbReference>
<dbReference type="InterPro" id="IPR001128">
    <property type="entry name" value="Cyt_P450"/>
</dbReference>
<dbReference type="Proteomes" id="UP000695007">
    <property type="component" value="Unplaced"/>
</dbReference>
<dbReference type="PRINTS" id="PR00464">
    <property type="entry name" value="EP450II"/>
</dbReference>
<evidence type="ECO:0000256" key="6">
    <source>
        <dbReference type="ARBA" id="ARBA00022723"/>
    </source>
</evidence>
<dbReference type="GO" id="GO:0016705">
    <property type="term" value="F:oxidoreductase activity, acting on paired donors, with incorporation or reduction of molecular oxygen"/>
    <property type="evidence" value="ECO:0007669"/>
    <property type="project" value="InterPro"/>
</dbReference>
<dbReference type="CDD" id="cd11056">
    <property type="entry name" value="CYP6-like"/>
    <property type="match status" value="1"/>
</dbReference>
<keyword evidence="6 13" id="KW-0479">Metal-binding</keyword>
<dbReference type="GO" id="GO:0020037">
    <property type="term" value="F:heme binding"/>
    <property type="evidence" value="ECO:0007669"/>
    <property type="project" value="InterPro"/>
</dbReference>
<evidence type="ECO:0000256" key="13">
    <source>
        <dbReference type="PIRSR" id="PIRSR602402-1"/>
    </source>
</evidence>
<keyword evidence="16" id="KW-1185">Reference proteome</keyword>
<evidence type="ECO:0000256" key="2">
    <source>
        <dbReference type="ARBA" id="ARBA00004174"/>
    </source>
</evidence>
<dbReference type="Pfam" id="PF00067">
    <property type="entry name" value="p450"/>
    <property type="match status" value="1"/>
</dbReference>
<evidence type="ECO:0000313" key="17">
    <source>
        <dbReference type="RefSeq" id="XP_011501474.1"/>
    </source>
</evidence>
<accession>A0AAJ6YNT8</accession>
<comment type="subcellular location">
    <subcellularLocation>
        <location evidence="3">Endoplasmic reticulum membrane</location>
        <topology evidence="3">Peripheral membrane protein</topology>
    </subcellularLocation>
    <subcellularLocation>
        <location evidence="2">Microsome membrane</location>
        <topology evidence="2">Peripheral membrane protein</topology>
    </subcellularLocation>
</comment>
<evidence type="ECO:0000256" key="8">
    <source>
        <dbReference type="ARBA" id="ARBA00022848"/>
    </source>
</evidence>
<evidence type="ECO:0000256" key="11">
    <source>
        <dbReference type="ARBA" id="ARBA00023033"/>
    </source>
</evidence>
<dbReference type="GeneID" id="105365086"/>
<dbReference type="SUPFAM" id="SSF48264">
    <property type="entry name" value="Cytochrome P450"/>
    <property type="match status" value="1"/>
</dbReference>
<dbReference type="InterPro" id="IPR036396">
    <property type="entry name" value="Cyt_P450_sf"/>
</dbReference>
<feature type="binding site" description="axial binding residue" evidence="13">
    <location>
        <position position="470"/>
    </location>
    <ligand>
        <name>heme</name>
        <dbReference type="ChEBI" id="CHEBI:30413"/>
    </ligand>
    <ligandPart>
        <name>Fe</name>
        <dbReference type="ChEBI" id="CHEBI:18248"/>
    </ligandPart>
</feature>
<dbReference type="KEGG" id="csol:105365086"/>
<evidence type="ECO:0000313" key="16">
    <source>
        <dbReference type="Proteomes" id="UP000695007"/>
    </source>
</evidence>
<dbReference type="AlphaFoldDB" id="A0AAJ6YNT8"/>
<keyword evidence="5 13" id="KW-0349">Heme</keyword>